<evidence type="ECO:0000256" key="7">
    <source>
        <dbReference type="SAM" id="Phobius"/>
    </source>
</evidence>
<reference evidence="8" key="1">
    <citation type="submission" date="2015-08" db="EMBL/GenBank/DDBJ databases">
        <title>Complete DNA Sequence of Pseudomonas syringae pv. actinidiae, the Causal Agent of Kiwifruit Canker Disease.</title>
        <authorList>
            <person name="Rikkerink E.H.A."/>
            <person name="Fineran P.C."/>
        </authorList>
    </citation>
    <scope>NUCLEOTIDE SEQUENCE</scope>
    <source>
        <strain evidence="8">DSM 13666</strain>
    </source>
</reference>
<gene>
    <name evidence="8" type="ORF">AMD02_09585</name>
</gene>
<comment type="caution">
    <text evidence="8">The sequence shown here is derived from an EMBL/GenBank/DDBJ whole genome shotgun (WGS) entry which is preliminary data.</text>
</comment>
<dbReference type="CDD" id="cd06173">
    <property type="entry name" value="MFS_MefA_like"/>
    <property type="match status" value="1"/>
</dbReference>
<keyword evidence="6 7" id="KW-0472">Membrane</keyword>
<keyword evidence="4 7" id="KW-0812">Transmembrane</keyword>
<comment type="subcellular location">
    <subcellularLocation>
        <location evidence="1">Cell membrane</location>
        <topology evidence="1">Multi-pass membrane protein</topology>
    </subcellularLocation>
</comment>
<feature type="transmembrane region" description="Helical" evidence="7">
    <location>
        <begin position="288"/>
        <end position="305"/>
    </location>
</feature>
<keyword evidence="3" id="KW-1003">Cell membrane</keyword>
<feature type="transmembrane region" description="Helical" evidence="7">
    <location>
        <begin position="173"/>
        <end position="192"/>
    </location>
</feature>
<feature type="transmembrane region" description="Helical" evidence="7">
    <location>
        <begin position="220"/>
        <end position="239"/>
    </location>
</feature>
<dbReference type="AlphaFoldDB" id="A0A0M0KKG4"/>
<evidence type="ECO:0000256" key="1">
    <source>
        <dbReference type="ARBA" id="ARBA00004651"/>
    </source>
</evidence>
<feature type="transmembrane region" description="Helical" evidence="7">
    <location>
        <begin position="105"/>
        <end position="129"/>
    </location>
</feature>
<evidence type="ECO:0000313" key="8">
    <source>
        <dbReference type="EMBL" id="KOO39077.1"/>
    </source>
</evidence>
<evidence type="ECO:0000256" key="5">
    <source>
        <dbReference type="ARBA" id="ARBA00022989"/>
    </source>
</evidence>
<evidence type="ECO:0000256" key="6">
    <source>
        <dbReference type="ARBA" id="ARBA00023136"/>
    </source>
</evidence>
<evidence type="ECO:0008006" key="9">
    <source>
        <dbReference type="Google" id="ProtNLM"/>
    </source>
</evidence>
<feature type="transmembrane region" description="Helical" evidence="7">
    <location>
        <begin position="373"/>
        <end position="393"/>
    </location>
</feature>
<dbReference type="PANTHER" id="PTHR23513:SF6">
    <property type="entry name" value="MAJOR FACILITATOR SUPERFAMILY ASSOCIATED DOMAIN-CONTAINING PROTEIN"/>
    <property type="match status" value="1"/>
</dbReference>
<name>A0A0M0KKG4_ALKHA</name>
<dbReference type="Pfam" id="PF05977">
    <property type="entry name" value="MFS_3"/>
    <property type="match status" value="1"/>
</dbReference>
<feature type="transmembrane region" description="Helical" evidence="7">
    <location>
        <begin position="344"/>
        <end position="367"/>
    </location>
</feature>
<feature type="transmembrane region" description="Helical" evidence="7">
    <location>
        <begin position="12"/>
        <end position="39"/>
    </location>
</feature>
<dbReference type="SUPFAM" id="SSF103473">
    <property type="entry name" value="MFS general substrate transporter"/>
    <property type="match status" value="1"/>
</dbReference>
<feature type="transmembrane region" description="Helical" evidence="7">
    <location>
        <begin position="259"/>
        <end position="276"/>
    </location>
</feature>
<accession>A0A0M0KKG4</accession>
<dbReference type="EMBL" id="LILD01000001">
    <property type="protein sequence ID" value="KOO39077.1"/>
    <property type="molecule type" value="Genomic_DNA"/>
</dbReference>
<dbReference type="InterPro" id="IPR010290">
    <property type="entry name" value="TM_effector"/>
</dbReference>
<protein>
    <recommendedName>
        <fullName evidence="9">MFS transporter</fullName>
    </recommendedName>
</protein>
<feature type="transmembrane region" description="Helical" evidence="7">
    <location>
        <begin position="45"/>
        <end position="66"/>
    </location>
</feature>
<dbReference type="PATRIC" id="fig|136160.3.peg.2280"/>
<keyword evidence="5 7" id="KW-1133">Transmembrane helix</keyword>
<proteinExistence type="predicted"/>
<dbReference type="GO" id="GO:0005886">
    <property type="term" value="C:plasma membrane"/>
    <property type="evidence" value="ECO:0007669"/>
    <property type="project" value="UniProtKB-SubCell"/>
</dbReference>
<evidence type="ECO:0000256" key="3">
    <source>
        <dbReference type="ARBA" id="ARBA00022475"/>
    </source>
</evidence>
<evidence type="ECO:0000256" key="2">
    <source>
        <dbReference type="ARBA" id="ARBA00022448"/>
    </source>
</evidence>
<evidence type="ECO:0000256" key="4">
    <source>
        <dbReference type="ARBA" id="ARBA00022692"/>
    </source>
</evidence>
<organism evidence="8">
    <name type="scientific">Halalkalibacterium halodurans</name>
    <name type="common">Bacillus halodurans</name>
    <dbReference type="NCBI Taxonomy" id="86665"/>
    <lineage>
        <taxon>Bacteria</taxon>
        <taxon>Bacillati</taxon>
        <taxon>Bacillota</taxon>
        <taxon>Bacilli</taxon>
        <taxon>Bacillales</taxon>
        <taxon>Bacillaceae</taxon>
        <taxon>Halalkalibacterium (ex Joshi et al. 2022)</taxon>
    </lineage>
</organism>
<dbReference type="Gene3D" id="1.20.1250.20">
    <property type="entry name" value="MFS general substrate transporter like domains"/>
    <property type="match status" value="1"/>
</dbReference>
<keyword evidence="2" id="KW-0813">Transport</keyword>
<dbReference type="RefSeq" id="WP_053431147.1">
    <property type="nucleotide sequence ID" value="NZ_LILD02000025.1"/>
</dbReference>
<sequence length="418" mass="46400">MAQITPLHKNKSFIFWVLAQIVSPIAESFAALLITWTVWQQSSSTGILALTLLLAAIPQIIFGVVAGVATDWFNRKHIVMLCNVIRAVIMILLGMLAFSQLLNELVFMLASFSLGFLRLFAMTAYRAAMPGIVHSDQLMKANAITNSCRMAFWLIGPVFAGFCLTLLNTGQIMIMNAILFIVSVFLLIPVHIKQAKVEQHQKHMFKDIAVGLRLVTQDRLIYSVLMTFAAFTCFGRGIAHLGNLMVSNEIGLDSSGFGILSSADGFGYLIAGLLLARLSIKNSFRTMMLAWLLGGIVFLFMPFSSALWLPFILLFIVGMSQPFVDVPLVTMIQKRVADQHLGKVFGFHTVTIWIGEFLAYATFGYLFGAYTPTMIYALSGVIVATLAITMLILGRIKRFNELETNEEKQVDERQQLST</sequence>
<feature type="transmembrane region" description="Helical" evidence="7">
    <location>
        <begin position="78"/>
        <end position="99"/>
    </location>
</feature>
<feature type="transmembrane region" description="Helical" evidence="7">
    <location>
        <begin position="150"/>
        <end position="167"/>
    </location>
</feature>
<dbReference type="PANTHER" id="PTHR23513">
    <property type="entry name" value="INTEGRAL MEMBRANE EFFLUX PROTEIN-RELATED"/>
    <property type="match status" value="1"/>
</dbReference>
<dbReference type="InterPro" id="IPR036259">
    <property type="entry name" value="MFS_trans_sf"/>
</dbReference>